<reference evidence="3" key="2">
    <citation type="journal article" date="2022" name="Microbiol. Resour. Announc.">
        <title>Metagenome Sequencing to Explore Phylogenomics of Terrestrial Cyanobacteria.</title>
        <authorList>
            <person name="Ward R.D."/>
            <person name="Stajich J.E."/>
            <person name="Johansen J.R."/>
            <person name="Huntemann M."/>
            <person name="Clum A."/>
            <person name="Foster B."/>
            <person name="Foster B."/>
            <person name="Roux S."/>
            <person name="Palaniappan K."/>
            <person name="Varghese N."/>
            <person name="Mukherjee S."/>
            <person name="Reddy T.B.K."/>
            <person name="Daum C."/>
            <person name="Copeland A."/>
            <person name="Chen I.A."/>
            <person name="Ivanova N.N."/>
            <person name="Kyrpides N.C."/>
            <person name="Shapiro N."/>
            <person name="Eloe-Fadrosh E.A."/>
            <person name="Pietrasiak N."/>
        </authorList>
    </citation>
    <scope>NUCLEOTIDE SEQUENCE</scope>
    <source>
        <strain evidence="3">CPER-KK1</strain>
    </source>
</reference>
<feature type="chain" id="PRO_5037002254" evidence="2">
    <location>
        <begin position="27"/>
        <end position="285"/>
    </location>
</feature>
<feature type="signal peptide" evidence="2">
    <location>
        <begin position="1"/>
        <end position="26"/>
    </location>
</feature>
<dbReference type="AlphaFoldDB" id="A0A951PR01"/>
<feature type="compositionally biased region" description="Basic and acidic residues" evidence="1">
    <location>
        <begin position="84"/>
        <end position="94"/>
    </location>
</feature>
<evidence type="ECO:0000256" key="2">
    <source>
        <dbReference type="SAM" id="SignalP"/>
    </source>
</evidence>
<proteinExistence type="predicted"/>
<reference evidence="3" key="1">
    <citation type="submission" date="2021-05" db="EMBL/GenBank/DDBJ databases">
        <authorList>
            <person name="Pietrasiak N."/>
            <person name="Ward R."/>
            <person name="Stajich J.E."/>
            <person name="Kurbessoian T."/>
        </authorList>
    </citation>
    <scope>NUCLEOTIDE SEQUENCE</scope>
    <source>
        <strain evidence="3">CPER-KK1</strain>
    </source>
</reference>
<gene>
    <name evidence="3" type="ORF">KME25_25175</name>
</gene>
<feature type="region of interest" description="Disordered" evidence="1">
    <location>
        <begin position="73"/>
        <end position="102"/>
    </location>
</feature>
<evidence type="ECO:0000256" key="1">
    <source>
        <dbReference type="SAM" id="MobiDB-lite"/>
    </source>
</evidence>
<name>A0A951PR01_9CYAN</name>
<evidence type="ECO:0000313" key="4">
    <source>
        <dbReference type="Proteomes" id="UP000753908"/>
    </source>
</evidence>
<sequence length="285" mass="31434">MTNKRLHFQPITLGCLFALTFASSIAYPLQVSAQSPRPVNNAPSRGQEQLNNFAGDGIPLNRKGGGVRFIPPPVSNEAVPGFDEDGRPRKREGGGSRGECLVENKPPLTALVPDTGVGLTVSESPTFLFYVPYTLTPEHSVEFVLKEGETYIYETKIPGRGTSPGIVSFHLPSTTSLDADKNYDWHFVVYCDSQNKDKFVFVNGSVRRVERPELKRQLESANPLERITLYATEGIWYEAVTGLAELHRAAPQDDQLRSNWAGLLQSVGLERLAPESFVPCCSPQQ</sequence>
<accession>A0A951PR01</accession>
<dbReference type="InterPro" id="IPR010328">
    <property type="entry name" value="DUF928"/>
</dbReference>
<evidence type="ECO:0000313" key="3">
    <source>
        <dbReference type="EMBL" id="MBW4547706.1"/>
    </source>
</evidence>
<dbReference type="Pfam" id="PF06051">
    <property type="entry name" value="DUF928"/>
    <property type="match status" value="1"/>
</dbReference>
<keyword evidence="2" id="KW-0732">Signal</keyword>
<protein>
    <submittedName>
        <fullName evidence="3">DUF928 domain-containing protein</fullName>
    </submittedName>
</protein>
<organism evidence="3 4">
    <name type="scientific">Symplocastrum torsivum CPER-KK1</name>
    <dbReference type="NCBI Taxonomy" id="450513"/>
    <lineage>
        <taxon>Bacteria</taxon>
        <taxon>Bacillati</taxon>
        <taxon>Cyanobacteriota</taxon>
        <taxon>Cyanophyceae</taxon>
        <taxon>Oscillatoriophycideae</taxon>
        <taxon>Oscillatoriales</taxon>
        <taxon>Microcoleaceae</taxon>
        <taxon>Symplocastrum</taxon>
    </lineage>
</organism>
<dbReference type="EMBL" id="JAHHIF010000046">
    <property type="protein sequence ID" value="MBW4547706.1"/>
    <property type="molecule type" value="Genomic_DNA"/>
</dbReference>
<dbReference type="Proteomes" id="UP000753908">
    <property type="component" value="Unassembled WGS sequence"/>
</dbReference>
<comment type="caution">
    <text evidence="3">The sequence shown here is derived from an EMBL/GenBank/DDBJ whole genome shotgun (WGS) entry which is preliminary data.</text>
</comment>